<keyword evidence="2" id="KW-1185">Reference proteome</keyword>
<evidence type="ECO:0000313" key="2">
    <source>
        <dbReference type="Proteomes" id="UP000706580"/>
    </source>
</evidence>
<dbReference type="Proteomes" id="UP000706580">
    <property type="component" value="Unassembled WGS sequence"/>
</dbReference>
<evidence type="ECO:0000313" key="1">
    <source>
        <dbReference type="EMBL" id="MBZ0058248.1"/>
    </source>
</evidence>
<name>A0ABS7RYZ1_9ENTR</name>
<protein>
    <submittedName>
        <fullName evidence="1">Uncharacterized protein</fullName>
    </submittedName>
</protein>
<comment type="caution">
    <text evidence="1">The sequence shown here is derived from an EMBL/GenBank/DDBJ whole genome shotgun (WGS) entry which is preliminary data.</text>
</comment>
<dbReference type="EMBL" id="JADMNK010000004">
    <property type="protein sequence ID" value="MBZ0058248.1"/>
    <property type="molecule type" value="Genomic_DNA"/>
</dbReference>
<gene>
    <name evidence="1" type="ORF">ITX56_10585</name>
</gene>
<accession>A0ABS7RYZ1</accession>
<dbReference type="RefSeq" id="WP_176556487.1">
    <property type="nucleotide sequence ID" value="NZ_JADMNK010000004.1"/>
</dbReference>
<organism evidence="1 2">
    <name type="scientific">Leclercia barmai</name>
    <dbReference type="NCBI Taxonomy" id="2785629"/>
    <lineage>
        <taxon>Bacteria</taxon>
        <taxon>Pseudomonadati</taxon>
        <taxon>Pseudomonadota</taxon>
        <taxon>Gammaproteobacteria</taxon>
        <taxon>Enterobacterales</taxon>
        <taxon>Enterobacteriaceae</taxon>
        <taxon>Leclercia</taxon>
    </lineage>
</organism>
<sequence length="58" mass="6679">MMQISVYPQGEGGHECERAARRYAVSFYLCFTPLLSRFVVRTTRRQIPASMGVNLYGY</sequence>
<proteinExistence type="predicted"/>
<reference evidence="1 2" key="1">
    <citation type="submission" date="2020-11" db="EMBL/GenBank/DDBJ databases">
        <title>Draft Genome of Enterobacter sp. strain EMC7.</title>
        <authorList>
            <person name="Barman P."/>
            <person name="Sinha S."/>
            <person name="Sen S."/>
            <person name="Chakraborty R."/>
        </authorList>
    </citation>
    <scope>NUCLEOTIDE SEQUENCE [LARGE SCALE GENOMIC DNA]</scope>
    <source>
        <strain evidence="1 2">EMC7</strain>
    </source>
</reference>